<dbReference type="EMBL" id="BARU01017078">
    <property type="protein sequence ID" value="GAH56076.1"/>
    <property type="molecule type" value="Genomic_DNA"/>
</dbReference>
<sequence>MSNGQIIGLDVNQPSLDRLKRKIEKAGLSDRVKVMKCSMVDMDFPNESFDIIWAEGSIAVIGFKRGLKEWRQFLKPNRFLAVHDEIGDIPEKLEQISSCGYDLLEYFTLNDDTWWMEYYAPLEKRINEIRIKHANDPKALAVLDEEQREIDMFKKNPGRYCSVFFIMKKR</sequence>
<organism evidence="2">
    <name type="scientific">marine sediment metagenome</name>
    <dbReference type="NCBI Taxonomy" id="412755"/>
    <lineage>
        <taxon>unclassified sequences</taxon>
        <taxon>metagenomes</taxon>
        <taxon>ecological metagenomes</taxon>
    </lineage>
</organism>
<accession>X1GDX0</accession>
<comment type="caution">
    <text evidence="2">The sequence shown here is derived from an EMBL/GenBank/DDBJ whole genome shotgun (WGS) entry which is preliminary data.</text>
</comment>
<evidence type="ECO:0000259" key="1">
    <source>
        <dbReference type="Pfam" id="PF13649"/>
    </source>
</evidence>
<dbReference type="CDD" id="cd02440">
    <property type="entry name" value="AdoMet_MTases"/>
    <property type="match status" value="1"/>
</dbReference>
<evidence type="ECO:0000313" key="2">
    <source>
        <dbReference type="EMBL" id="GAH56076.1"/>
    </source>
</evidence>
<protein>
    <recommendedName>
        <fullName evidence="1">Methyltransferase domain-containing protein</fullName>
    </recommendedName>
</protein>
<dbReference type="Gene3D" id="3.40.50.150">
    <property type="entry name" value="Vaccinia Virus protein VP39"/>
    <property type="match status" value="1"/>
</dbReference>
<proteinExistence type="predicted"/>
<dbReference type="InterPro" id="IPR029063">
    <property type="entry name" value="SAM-dependent_MTases_sf"/>
</dbReference>
<name>X1GDX0_9ZZZZ</name>
<dbReference type="SUPFAM" id="SSF53335">
    <property type="entry name" value="S-adenosyl-L-methionine-dependent methyltransferases"/>
    <property type="match status" value="1"/>
</dbReference>
<reference evidence="2" key="1">
    <citation type="journal article" date="2014" name="Front. Microbiol.">
        <title>High frequency of phylogenetically diverse reductive dehalogenase-homologous genes in deep subseafloor sedimentary metagenomes.</title>
        <authorList>
            <person name="Kawai M."/>
            <person name="Futagami T."/>
            <person name="Toyoda A."/>
            <person name="Takaki Y."/>
            <person name="Nishi S."/>
            <person name="Hori S."/>
            <person name="Arai W."/>
            <person name="Tsubouchi T."/>
            <person name="Morono Y."/>
            <person name="Uchiyama I."/>
            <person name="Ito T."/>
            <person name="Fujiyama A."/>
            <person name="Inagaki F."/>
            <person name="Takami H."/>
        </authorList>
    </citation>
    <scope>NUCLEOTIDE SEQUENCE</scope>
    <source>
        <strain evidence="2">Expedition CK06-06</strain>
    </source>
</reference>
<dbReference type="InterPro" id="IPR041698">
    <property type="entry name" value="Methyltransf_25"/>
</dbReference>
<feature type="domain" description="Methyltransferase" evidence="1">
    <location>
        <begin position="3"/>
        <end position="77"/>
    </location>
</feature>
<dbReference type="AlphaFoldDB" id="X1GDX0"/>
<dbReference type="Pfam" id="PF13649">
    <property type="entry name" value="Methyltransf_25"/>
    <property type="match status" value="1"/>
</dbReference>
<gene>
    <name evidence="2" type="ORF">S03H2_28352</name>
</gene>